<dbReference type="Gene3D" id="3.40.720.10">
    <property type="entry name" value="Alkaline Phosphatase, subunit A"/>
    <property type="match status" value="1"/>
</dbReference>
<dbReference type="PROSITE" id="PS51318">
    <property type="entry name" value="TAT"/>
    <property type="match status" value="1"/>
</dbReference>
<proteinExistence type="predicted"/>
<name>Q02AQ8_SOLUE</name>
<evidence type="ECO:0000313" key="1">
    <source>
        <dbReference type="EMBL" id="ABJ81858.1"/>
    </source>
</evidence>
<dbReference type="OrthoDB" id="9783759at2"/>
<dbReference type="EMBL" id="CP000473">
    <property type="protein sequence ID" value="ABJ81858.1"/>
    <property type="molecule type" value="Genomic_DNA"/>
</dbReference>
<dbReference type="Pfam" id="PF07394">
    <property type="entry name" value="DUF1501"/>
    <property type="match status" value="1"/>
</dbReference>
<dbReference type="InParanoid" id="Q02AQ8"/>
<dbReference type="AlphaFoldDB" id="Q02AQ8"/>
<dbReference type="KEGG" id="sus:Acid_0859"/>
<reference evidence="1" key="1">
    <citation type="submission" date="2006-10" db="EMBL/GenBank/DDBJ databases">
        <title>Complete sequence of Solibacter usitatus Ellin6076.</title>
        <authorList>
            <consortium name="US DOE Joint Genome Institute"/>
            <person name="Copeland A."/>
            <person name="Lucas S."/>
            <person name="Lapidus A."/>
            <person name="Barry K."/>
            <person name="Detter J.C."/>
            <person name="Glavina del Rio T."/>
            <person name="Hammon N."/>
            <person name="Israni S."/>
            <person name="Dalin E."/>
            <person name="Tice H."/>
            <person name="Pitluck S."/>
            <person name="Thompson L.S."/>
            <person name="Brettin T."/>
            <person name="Bruce D."/>
            <person name="Han C."/>
            <person name="Tapia R."/>
            <person name="Gilna P."/>
            <person name="Schmutz J."/>
            <person name="Larimer F."/>
            <person name="Land M."/>
            <person name="Hauser L."/>
            <person name="Kyrpides N."/>
            <person name="Mikhailova N."/>
            <person name="Janssen P.H."/>
            <person name="Kuske C.R."/>
            <person name="Richardson P."/>
        </authorList>
    </citation>
    <scope>NUCLEOTIDE SEQUENCE</scope>
    <source>
        <strain evidence="1">Ellin6076</strain>
    </source>
</reference>
<dbReference type="PANTHER" id="PTHR43737">
    <property type="entry name" value="BLL7424 PROTEIN"/>
    <property type="match status" value="1"/>
</dbReference>
<dbReference type="eggNOG" id="COG4102">
    <property type="taxonomic scope" value="Bacteria"/>
</dbReference>
<evidence type="ECO:0008006" key="2">
    <source>
        <dbReference type="Google" id="ProtNLM"/>
    </source>
</evidence>
<dbReference type="InterPro" id="IPR006311">
    <property type="entry name" value="TAT_signal"/>
</dbReference>
<dbReference type="SUPFAM" id="SSF53649">
    <property type="entry name" value="Alkaline phosphatase-like"/>
    <property type="match status" value="1"/>
</dbReference>
<sequence length="517" mass="56721" precursor="true">MSQHKSGNPVTRREALRRVGNGFGMAAFAGMLGSSLAKAGSVIRPDGTIGVASLDYPQRVKRVIFLFMNGGCSHVDSFDPKPMLDKYDGQPLPGGTVKTERRTGELMKSPFKFKKYGQCGMDVSELWPHLGEVADDICWVRSVYTDIPNHEPSCLMMNTGANQAGRPSMGAWLTYGLGTENQNLPGYVVLCPDVPTTVGPPLWSNGFLPAIHQGTFISNRVQTAADAEGMEGADAMPEMRAEATEKDKDGKEKPKKVVIEKNFDPKKLVSYVNNPKFSLTEQQREMDLLKKLEGMREMQTGTDQQVEATIKSMEIAYRMQTEAPEVFDVRKESQATLDLYGPGPVARGALTAVRLAEKGVRMTQVYYSKGDPWDAHGDIFAHKTNAKNSDQAFAAVIKDLKSRGLWKDTLVVCGSEFGRTPVREVGGASGSVKRGRDHNPFGFTMWLAGGAVKGGTIYGATDDFGFKAIEKPVHVHDIHATILYLFGIEHTKLSYRYSGRDFRLTDVAGNVLHDVIA</sequence>
<protein>
    <recommendedName>
        <fullName evidence="2">Sulfatase</fullName>
    </recommendedName>
</protein>
<dbReference type="HOGENOM" id="CLU_035908_0_0_0"/>
<gene>
    <name evidence="1" type="ordered locus">Acid_0859</name>
</gene>
<dbReference type="InterPro" id="IPR017850">
    <property type="entry name" value="Alkaline_phosphatase_core_sf"/>
</dbReference>
<dbReference type="STRING" id="234267.Acid_0859"/>
<dbReference type="PANTHER" id="PTHR43737:SF1">
    <property type="entry name" value="DUF1501 DOMAIN-CONTAINING PROTEIN"/>
    <property type="match status" value="1"/>
</dbReference>
<dbReference type="InterPro" id="IPR010869">
    <property type="entry name" value="DUF1501"/>
</dbReference>
<organism evidence="1">
    <name type="scientific">Solibacter usitatus (strain Ellin6076)</name>
    <dbReference type="NCBI Taxonomy" id="234267"/>
    <lineage>
        <taxon>Bacteria</taxon>
        <taxon>Pseudomonadati</taxon>
        <taxon>Acidobacteriota</taxon>
        <taxon>Terriglobia</taxon>
        <taxon>Bryobacterales</taxon>
        <taxon>Solibacteraceae</taxon>
        <taxon>Candidatus Solibacter</taxon>
    </lineage>
</organism>
<accession>Q02AQ8</accession>